<dbReference type="InterPro" id="IPR013837">
    <property type="entry name" value="ATP_synth_F0_suB"/>
</dbReference>
<dbReference type="Gene3D" id="1.20.5.2210">
    <property type="match status" value="1"/>
</dbReference>
<name>A0A1I7S9N0_BURXY</name>
<evidence type="ECO:0000256" key="7">
    <source>
        <dbReference type="ARBA" id="ARBA00023128"/>
    </source>
</evidence>
<evidence type="ECO:0000313" key="11">
    <source>
        <dbReference type="WBParaSite" id="BXY_0972700.1"/>
    </source>
</evidence>
<dbReference type="WBParaSite" id="BXY_0972700.1">
    <property type="protein sequence ID" value="BXY_0972700.1"/>
    <property type="gene ID" value="BXY_0972700"/>
</dbReference>
<evidence type="ECO:0000256" key="2">
    <source>
        <dbReference type="ARBA" id="ARBA00022448"/>
    </source>
</evidence>
<evidence type="ECO:0000313" key="10">
    <source>
        <dbReference type="Proteomes" id="UP000095284"/>
    </source>
</evidence>
<evidence type="ECO:0000256" key="5">
    <source>
        <dbReference type="ARBA" id="ARBA00022792"/>
    </source>
</evidence>
<comment type="subunit">
    <text evidence="9">F-type ATPases have 2 components, CF(1) - the catalytic core - and CF(0) - the membrane proton channel. CF(1) and CF(0) have multiple subunits.</text>
</comment>
<comment type="function">
    <text evidence="9">Subunit b, of the mitochondrial membrane ATP synthase complex (F(1)F(0) ATP synthase or Complex V) that produces ATP from ADP in the presence of a proton gradient across the membrane which is generated by electron transport complexes of the respiratory chain. ATP synthase complex consist of a soluble F(1) head domain - the catalytic core - and a membrane F(1) domain - the membrane proton channel. These two domains are linked by a central stalk rotating inside the F(1) region and a stationary peripheral stalk. During catalysis, ATP synthesis in the catalytic domain of F(1) is coupled via a rotary mechanism of the central stalk subunits to proton translocation. In vivo, can only synthesize ATP although its ATP hydrolase activity can be activated artificially in vitro. Part of the complex F(0) domain. Part of the complex F(0) domain and the peripheric stalk, which acts as a stator to hold the catalytic alpha(3)beta(3) subcomplex and subunit a/ATP6 static relative to the rotary elements.</text>
</comment>
<sequence length="319" mass="35951">MIAFSLGVTVPKNMSLSRFAPALRAPSNRTLVVVPQRFSSHAAAAPAVTKDDAPGFFQKISYRFKGIPLPGETVRPKCMFDDIGKKYVGEPLPSLANYKEGPERDLKNYPYPEKQLYPPKTRLLMIPDSWCTPFHKVTGTSGPYLFFGGIASFYINKELFVFEEQALLLSGWICLYIIANNTFGYKLDKYLAGELKNYWGGFKQIIADDLKDAVEFRKTSAAEAASFEAVKSDFPTIFKENLALQLEATYRQNVETVATELKRRIDYLKDVEETKQRFERDIFVSSIVSGVQNAIDSNEGNIKGKYLDDCIAQIKNLKV</sequence>
<comment type="subcellular location">
    <subcellularLocation>
        <location evidence="9">Mitochondrion</location>
    </subcellularLocation>
    <subcellularLocation>
        <location evidence="9">Mitochondrion inner membrane</location>
    </subcellularLocation>
</comment>
<comment type="similarity">
    <text evidence="1 9">Belongs to the eukaryotic ATPase B chain family.</text>
</comment>
<dbReference type="GO" id="GO:0046933">
    <property type="term" value="F:proton-transporting ATP synthase activity, rotational mechanism"/>
    <property type="evidence" value="ECO:0007669"/>
    <property type="project" value="TreeGrafter"/>
</dbReference>
<evidence type="ECO:0000256" key="9">
    <source>
        <dbReference type="RuleBase" id="RU368017"/>
    </source>
</evidence>
<keyword evidence="7 9" id="KW-0496">Mitochondrion</keyword>
<keyword evidence="6 9" id="KW-0406">Ion transport</keyword>
<dbReference type="eggNOG" id="KOG3976">
    <property type="taxonomic scope" value="Eukaryota"/>
</dbReference>
<reference evidence="11" key="1">
    <citation type="submission" date="2016-11" db="UniProtKB">
        <authorList>
            <consortium name="WormBaseParasite"/>
        </authorList>
    </citation>
    <scope>IDENTIFICATION</scope>
</reference>
<keyword evidence="3 9" id="KW-0138">CF(0)</keyword>
<dbReference type="PANTHER" id="PTHR12733">
    <property type="entry name" value="MITOCHONDRIAL ATP SYNTHASE B CHAIN"/>
    <property type="match status" value="1"/>
</dbReference>
<dbReference type="GO" id="GO:0045259">
    <property type="term" value="C:proton-transporting ATP synthase complex"/>
    <property type="evidence" value="ECO:0007669"/>
    <property type="project" value="UniProtKB-KW"/>
</dbReference>
<keyword evidence="5 9" id="KW-0999">Mitochondrion inner membrane</keyword>
<dbReference type="InterPro" id="IPR008688">
    <property type="entry name" value="ATP_synth_Bsub_B/MI25"/>
</dbReference>
<proteinExistence type="inferred from homology"/>
<evidence type="ECO:0000256" key="4">
    <source>
        <dbReference type="ARBA" id="ARBA00022781"/>
    </source>
</evidence>
<dbReference type="SUPFAM" id="SSF161060">
    <property type="entry name" value="ATP synthase B chain-like"/>
    <property type="match status" value="1"/>
</dbReference>
<evidence type="ECO:0000256" key="3">
    <source>
        <dbReference type="ARBA" id="ARBA00022547"/>
    </source>
</evidence>
<evidence type="ECO:0000256" key="1">
    <source>
        <dbReference type="ARBA" id="ARBA00007479"/>
    </source>
</evidence>
<keyword evidence="8 9" id="KW-0472">Membrane</keyword>
<dbReference type="Proteomes" id="UP000095284">
    <property type="component" value="Unplaced"/>
</dbReference>
<accession>A0A1I7S9N0</accession>
<protein>
    <recommendedName>
        <fullName evidence="9">ATP synthase subunit b</fullName>
    </recommendedName>
</protein>
<dbReference type="PANTHER" id="PTHR12733:SF3">
    <property type="entry name" value="ATP SYNTHASE F(0) COMPLEX SUBUNIT B1, MITOCHONDRIAL"/>
    <property type="match status" value="1"/>
</dbReference>
<organism evidence="10 11">
    <name type="scientific">Bursaphelenchus xylophilus</name>
    <name type="common">Pinewood nematode worm</name>
    <name type="synonym">Aphelenchoides xylophilus</name>
    <dbReference type="NCBI Taxonomy" id="6326"/>
    <lineage>
        <taxon>Eukaryota</taxon>
        <taxon>Metazoa</taxon>
        <taxon>Ecdysozoa</taxon>
        <taxon>Nematoda</taxon>
        <taxon>Chromadorea</taxon>
        <taxon>Rhabditida</taxon>
        <taxon>Tylenchina</taxon>
        <taxon>Tylenchomorpha</taxon>
        <taxon>Aphelenchoidea</taxon>
        <taxon>Aphelenchoididae</taxon>
        <taxon>Bursaphelenchus</taxon>
    </lineage>
</organism>
<evidence type="ECO:0000256" key="8">
    <source>
        <dbReference type="ARBA" id="ARBA00023136"/>
    </source>
</evidence>
<dbReference type="AlphaFoldDB" id="A0A1I7S9N0"/>
<keyword evidence="4 9" id="KW-0375">Hydrogen ion transport</keyword>
<evidence type="ECO:0000256" key="6">
    <source>
        <dbReference type="ARBA" id="ARBA00023065"/>
    </source>
</evidence>
<dbReference type="Pfam" id="PF05405">
    <property type="entry name" value="Mt_ATP-synt_B"/>
    <property type="match status" value="1"/>
</dbReference>
<dbReference type="GO" id="GO:0005743">
    <property type="term" value="C:mitochondrial inner membrane"/>
    <property type="evidence" value="ECO:0007669"/>
    <property type="project" value="UniProtKB-SubCell"/>
</dbReference>
<keyword evidence="2 9" id="KW-0813">Transport</keyword>